<dbReference type="HOGENOM" id="CLU_031996_2_0_1"/>
<evidence type="ECO:0000313" key="7">
    <source>
        <dbReference type="EMBL" id="ETI20228.1"/>
    </source>
</evidence>
<sequence>MSSHGIPRAATREERTAEARQKELKEIAQYQQLVEEVNDKVAAKEYTAELLQKTAELLKKNPEYYTVWNHRRRIYVNEFEDLARQTSAEEIDEDTRISQVLDIIQLDLQFLFPLLLKFPKCYWIWNHRLWLLEQATILVPAIKARKLWEEELGLVGKMLNRDSRNFHGWGYRRTVVQNLESPALQGQSMARPEFDYTKKMIGTNLSNFSAWHNRTKLILRILDEESASDQERQNMLDEELELIHKALFDPYDQSLWFYHQNLMCTFDPDQAAKSMAPNLSKEARLEYIAAEREYIEEVLEDAQDCKWPYQALIECTLLEGKVNSCLKEEDGVKVKEWLQTLKTLDPLRKGRWNDMEQQLASNWRDIW</sequence>
<comment type="similarity">
    <text evidence="1 6">Belongs to the protein prenyltransferase subunit alpha family.</text>
</comment>
<dbReference type="Pfam" id="PF01239">
    <property type="entry name" value="PPTA"/>
    <property type="match status" value="4"/>
</dbReference>
<dbReference type="SUPFAM" id="SSF48439">
    <property type="entry name" value="Protein prenylyltransferase"/>
    <property type="match status" value="1"/>
</dbReference>
<evidence type="ECO:0000256" key="4">
    <source>
        <dbReference type="ARBA" id="ARBA00022737"/>
    </source>
</evidence>
<dbReference type="PANTHER" id="PTHR11129:SF2">
    <property type="entry name" value="GERANYLGERANYL TRANSFERASE TYPE-2 SUBUNIT ALPHA"/>
    <property type="match status" value="1"/>
</dbReference>
<dbReference type="AlphaFoldDB" id="V9D1Q7"/>
<dbReference type="PROSITE" id="PS51147">
    <property type="entry name" value="PFTA"/>
    <property type="match status" value="5"/>
</dbReference>
<dbReference type="RefSeq" id="XP_008730796.1">
    <property type="nucleotide sequence ID" value="XM_008732574.1"/>
</dbReference>
<dbReference type="GO" id="GO:0005968">
    <property type="term" value="C:Rab-protein geranylgeranyltransferase complex"/>
    <property type="evidence" value="ECO:0007669"/>
    <property type="project" value="TreeGrafter"/>
</dbReference>
<organism evidence="7 8">
    <name type="scientific">Cladophialophora carrionii CBS 160.54</name>
    <dbReference type="NCBI Taxonomy" id="1279043"/>
    <lineage>
        <taxon>Eukaryota</taxon>
        <taxon>Fungi</taxon>
        <taxon>Dikarya</taxon>
        <taxon>Ascomycota</taxon>
        <taxon>Pezizomycotina</taxon>
        <taxon>Eurotiomycetes</taxon>
        <taxon>Chaetothyriomycetidae</taxon>
        <taxon>Chaetothyriales</taxon>
        <taxon>Herpotrichiellaceae</taxon>
        <taxon>Cladophialophora</taxon>
    </lineage>
</organism>
<dbReference type="GO" id="GO:0097354">
    <property type="term" value="P:prenylation"/>
    <property type="evidence" value="ECO:0007669"/>
    <property type="project" value="UniProtKB-UniRule"/>
</dbReference>
<dbReference type="Proteomes" id="UP000030678">
    <property type="component" value="Unassembled WGS sequence"/>
</dbReference>
<evidence type="ECO:0000256" key="2">
    <source>
        <dbReference type="ARBA" id="ARBA00022602"/>
    </source>
</evidence>
<comment type="catalytic activity">
    <reaction evidence="5 6">
        <text>geranylgeranyl diphosphate + L-cysteinyl-[protein] = S-geranylgeranyl-L-cysteinyl-[protein] + diphosphate</text>
        <dbReference type="Rhea" id="RHEA:21240"/>
        <dbReference type="Rhea" id="RHEA-COMP:10131"/>
        <dbReference type="Rhea" id="RHEA-COMP:11537"/>
        <dbReference type="ChEBI" id="CHEBI:29950"/>
        <dbReference type="ChEBI" id="CHEBI:33019"/>
        <dbReference type="ChEBI" id="CHEBI:57533"/>
        <dbReference type="ChEBI" id="CHEBI:86021"/>
        <dbReference type="EC" id="2.5.1.60"/>
    </reaction>
</comment>
<evidence type="ECO:0000256" key="5">
    <source>
        <dbReference type="ARBA" id="ARBA00047658"/>
    </source>
</evidence>
<reference evidence="7 8" key="1">
    <citation type="submission" date="2013-03" db="EMBL/GenBank/DDBJ databases">
        <title>The Genome Sequence of Cladophialophora carrionii CBS 160.54.</title>
        <authorList>
            <consortium name="The Broad Institute Genomics Platform"/>
            <person name="Cuomo C."/>
            <person name="de Hoog S."/>
            <person name="Gorbushina A."/>
            <person name="Walker B."/>
            <person name="Young S.K."/>
            <person name="Zeng Q."/>
            <person name="Gargeya S."/>
            <person name="Fitzgerald M."/>
            <person name="Haas B."/>
            <person name="Abouelleil A."/>
            <person name="Allen A.W."/>
            <person name="Alvarado L."/>
            <person name="Arachchi H.M."/>
            <person name="Berlin A.M."/>
            <person name="Chapman S.B."/>
            <person name="Gainer-Dewar J."/>
            <person name="Goldberg J."/>
            <person name="Griggs A."/>
            <person name="Gujja S."/>
            <person name="Hansen M."/>
            <person name="Howarth C."/>
            <person name="Imamovic A."/>
            <person name="Ireland A."/>
            <person name="Larimer J."/>
            <person name="McCowan C."/>
            <person name="Murphy C."/>
            <person name="Pearson M."/>
            <person name="Poon T.W."/>
            <person name="Priest M."/>
            <person name="Roberts A."/>
            <person name="Saif S."/>
            <person name="Shea T."/>
            <person name="Sisk P."/>
            <person name="Sykes S."/>
            <person name="Wortman J."/>
            <person name="Nusbaum C."/>
            <person name="Birren B."/>
        </authorList>
    </citation>
    <scope>NUCLEOTIDE SEQUENCE [LARGE SCALE GENOMIC DNA]</scope>
    <source>
        <strain evidence="7 8">CBS 160.54</strain>
    </source>
</reference>
<comment type="function">
    <text evidence="6">Catalyzes the transfer of a geranyl-geranyl moiety from geranyl-geranyl pyrophosphate to cysteines occuring in specific C-terminal amino acid sequences.</text>
</comment>
<dbReference type="VEuPathDB" id="FungiDB:G647_08262"/>
<evidence type="ECO:0000313" key="8">
    <source>
        <dbReference type="Proteomes" id="UP000030678"/>
    </source>
</evidence>
<dbReference type="Gene3D" id="1.25.40.120">
    <property type="entry name" value="Protein prenylyltransferase"/>
    <property type="match status" value="1"/>
</dbReference>
<proteinExistence type="inferred from homology"/>
<dbReference type="EMBL" id="KB822708">
    <property type="protein sequence ID" value="ETI20228.1"/>
    <property type="molecule type" value="Genomic_DNA"/>
</dbReference>
<protein>
    <recommendedName>
        <fullName evidence="6">Geranylgeranyl transferase type-2 subunit alpha</fullName>
        <ecNumber evidence="6">2.5.1.60</ecNumber>
    </recommendedName>
    <alternativeName>
        <fullName evidence="6">Geranylgeranyl transferase type II subunit alpha</fullName>
    </alternativeName>
</protein>
<dbReference type="GO" id="GO:0004663">
    <property type="term" value="F:Rab geranylgeranyltransferase activity"/>
    <property type="evidence" value="ECO:0007669"/>
    <property type="project" value="UniProtKB-UniRule"/>
</dbReference>
<keyword evidence="3 6" id="KW-0808">Transferase</keyword>
<keyword evidence="4" id="KW-0677">Repeat</keyword>
<gene>
    <name evidence="7" type="ORF">G647_08262</name>
</gene>
<dbReference type="OrthoDB" id="1658at2759"/>
<evidence type="ECO:0000256" key="6">
    <source>
        <dbReference type="RuleBase" id="RU367120"/>
    </source>
</evidence>
<dbReference type="PANTHER" id="PTHR11129">
    <property type="entry name" value="PROTEIN FARNESYLTRANSFERASE ALPHA SUBUNIT/RAB GERANYLGERANYL TRANSFERASE ALPHA SUBUNIT"/>
    <property type="match status" value="1"/>
</dbReference>
<keyword evidence="2 6" id="KW-0637">Prenyltransferase</keyword>
<evidence type="ECO:0000256" key="3">
    <source>
        <dbReference type="ARBA" id="ARBA00022679"/>
    </source>
</evidence>
<name>V9D1Q7_9EURO</name>
<dbReference type="GeneID" id="19986755"/>
<dbReference type="EC" id="2.5.1.60" evidence="6"/>
<accession>V9D1Q7</accession>
<evidence type="ECO:0000256" key="1">
    <source>
        <dbReference type="ARBA" id="ARBA00006734"/>
    </source>
</evidence>
<dbReference type="InterPro" id="IPR002088">
    <property type="entry name" value="Prenyl_trans_a"/>
</dbReference>